<evidence type="ECO:0000313" key="5">
    <source>
        <dbReference type="Proteomes" id="UP000800981"/>
    </source>
</evidence>
<dbReference type="Gene3D" id="3.40.50.12710">
    <property type="match status" value="1"/>
</dbReference>
<sequence length="348" mass="36197">MAVPVREGYQTPPAYVGRQDSPVAGPLPYRAAVRDALYGPGGFYRRPEGPAGHFRTSVHASPLLLAEAVARLAERSGLRRVVDVGAGRGELLTALHGLDPGLALHGVDVVARPDRLPSAVAWSARLPRGGTALLLAHEWLDDVPLDVVELAPDGPRTVLVDPVTGAESLGPRPRRADRRWLDAWWPLRRLGDRAEVGRSRDAAWHGAVRSLRGGLAVAVDYGHVRAERAAGAYAAGTLRGHRGGRLVPPVPDSSCDVTAAVAMDSVAAAGVAAGARAALLTTQRAVLGALLPPSSSGGAAALERQARLAELRDPDGLGGFCWLLQALGGHALPAALDGLGTAPCRSLV</sequence>
<protein>
    <recommendedName>
        <fullName evidence="6">SAM-dependent MidA family methyltransferase</fullName>
    </recommendedName>
</protein>
<reference evidence="4 5" key="1">
    <citation type="submission" date="2020-03" db="EMBL/GenBank/DDBJ databases">
        <title>Two novel Motilibacter sp.</title>
        <authorList>
            <person name="Liu S."/>
        </authorList>
    </citation>
    <scope>NUCLEOTIDE SEQUENCE [LARGE SCALE GENOMIC DNA]</scope>
    <source>
        <strain evidence="4 5">E257</strain>
    </source>
</reference>
<dbReference type="Pfam" id="PF02636">
    <property type="entry name" value="Methyltransf_28"/>
    <property type="match status" value="1"/>
</dbReference>
<evidence type="ECO:0008006" key="6">
    <source>
        <dbReference type="Google" id="ProtNLM"/>
    </source>
</evidence>
<evidence type="ECO:0000256" key="1">
    <source>
        <dbReference type="ARBA" id="ARBA00022603"/>
    </source>
</evidence>
<comment type="caution">
    <text evidence="4">The sequence shown here is derived from an EMBL/GenBank/DDBJ whole genome shotgun (WGS) entry which is preliminary data.</text>
</comment>
<name>A0ABX0GXV7_9ACTN</name>
<dbReference type="Proteomes" id="UP000800981">
    <property type="component" value="Unassembled WGS sequence"/>
</dbReference>
<keyword evidence="5" id="KW-1185">Reference proteome</keyword>
<dbReference type="InterPro" id="IPR038375">
    <property type="entry name" value="NDUFAF7_sf"/>
</dbReference>
<gene>
    <name evidence="4" type="ORF">G9H71_18545</name>
</gene>
<keyword evidence="2" id="KW-0808">Transferase</keyword>
<accession>A0ABX0GXV7</accession>
<dbReference type="PANTHER" id="PTHR12049">
    <property type="entry name" value="PROTEIN ARGININE METHYLTRANSFERASE NDUFAF7, MITOCHONDRIAL"/>
    <property type="match status" value="1"/>
</dbReference>
<feature type="region of interest" description="Disordered" evidence="3">
    <location>
        <begin position="1"/>
        <end position="21"/>
    </location>
</feature>
<dbReference type="PANTHER" id="PTHR12049:SF7">
    <property type="entry name" value="PROTEIN ARGININE METHYLTRANSFERASE NDUFAF7, MITOCHONDRIAL"/>
    <property type="match status" value="1"/>
</dbReference>
<keyword evidence="1" id="KW-0489">Methyltransferase</keyword>
<evidence type="ECO:0000313" key="4">
    <source>
        <dbReference type="EMBL" id="NHC15784.1"/>
    </source>
</evidence>
<dbReference type="InterPro" id="IPR029063">
    <property type="entry name" value="SAM-dependent_MTases_sf"/>
</dbReference>
<dbReference type="EMBL" id="JAANNP010000055">
    <property type="protein sequence ID" value="NHC15784.1"/>
    <property type="molecule type" value="Genomic_DNA"/>
</dbReference>
<evidence type="ECO:0000256" key="2">
    <source>
        <dbReference type="ARBA" id="ARBA00022679"/>
    </source>
</evidence>
<organism evidence="4 5">
    <name type="scientific">Motilibacter deserti</name>
    <dbReference type="NCBI Taxonomy" id="2714956"/>
    <lineage>
        <taxon>Bacteria</taxon>
        <taxon>Bacillati</taxon>
        <taxon>Actinomycetota</taxon>
        <taxon>Actinomycetes</taxon>
        <taxon>Motilibacterales</taxon>
        <taxon>Motilibacteraceae</taxon>
        <taxon>Motilibacter</taxon>
    </lineage>
</organism>
<dbReference type="InterPro" id="IPR003788">
    <property type="entry name" value="NDUFAF7"/>
</dbReference>
<proteinExistence type="predicted"/>
<evidence type="ECO:0000256" key="3">
    <source>
        <dbReference type="SAM" id="MobiDB-lite"/>
    </source>
</evidence>
<dbReference type="SUPFAM" id="SSF53335">
    <property type="entry name" value="S-adenosyl-L-methionine-dependent methyltransferases"/>
    <property type="match status" value="1"/>
</dbReference>